<evidence type="ECO:0000256" key="4">
    <source>
        <dbReference type="ARBA" id="ARBA00023157"/>
    </source>
</evidence>
<comment type="caution">
    <text evidence="5">Lacks conserved residue(s) required for the propagation of feature annotation.</text>
</comment>
<dbReference type="GO" id="GO:0007157">
    <property type="term" value="P:heterophilic cell-cell adhesion via plasma membrane cell adhesion molecules"/>
    <property type="evidence" value="ECO:0007669"/>
    <property type="project" value="TreeGrafter"/>
</dbReference>
<dbReference type="PROSITE" id="PS00022">
    <property type="entry name" value="EGF_1"/>
    <property type="match status" value="1"/>
</dbReference>
<dbReference type="InterPro" id="IPR036383">
    <property type="entry name" value="TSP1_rpt_sf"/>
</dbReference>
<dbReference type="InterPro" id="IPR051022">
    <property type="entry name" value="Notch_Cell-Fate_Det"/>
</dbReference>
<feature type="disulfide bond" evidence="5">
    <location>
        <begin position="430"/>
        <end position="447"/>
    </location>
</feature>
<evidence type="ECO:0000256" key="6">
    <source>
        <dbReference type="SAM" id="MobiDB-lite"/>
    </source>
</evidence>
<dbReference type="PROSITE" id="PS50092">
    <property type="entry name" value="TSP1"/>
    <property type="match status" value="1"/>
</dbReference>
<evidence type="ECO:0000256" key="2">
    <source>
        <dbReference type="ARBA" id="ARBA00022729"/>
    </source>
</evidence>
<keyword evidence="2 8" id="KW-0732">Signal</keyword>
<dbReference type="SUPFAM" id="SSF82895">
    <property type="entry name" value="TSP-1 type 1 repeat"/>
    <property type="match status" value="1"/>
</dbReference>
<evidence type="ECO:0000259" key="9">
    <source>
        <dbReference type="PROSITE" id="PS50026"/>
    </source>
</evidence>
<keyword evidence="7" id="KW-0472">Membrane</keyword>
<dbReference type="InterPro" id="IPR000742">
    <property type="entry name" value="EGF"/>
</dbReference>
<feature type="chain" id="PRO_5043416218" description="EGF-like domain-containing protein" evidence="8">
    <location>
        <begin position="32"/>
        <end position="560"/>
    </location>
</feature>
<feature type="signal peptide" evidence="8">
    <location>
        <begin position="1"/>
        <end position="31"/>
    </location>
</feature>
<dbReference type="PROSITE" id="PS50026">
    <property type="entry name" value="EGF_3"/>
    <property type="match status" value="1"/>
</dbReference>
<gene>
    <name evidence="10" type="ORF">CDAUBV1_LOCUS352</name>
</gene>
<dbReference type="GO" id="GO:0005886">
    <property type="term" value="C:plasma membrane"/>
    <property type="evidence" value="ECO:0007669"/>
    <property type="project" value="TreeGrafter"/>
</dbReference>
<feature type="region of interest" description="Disordered" evidence="6">
    <location>
        <begin position="83"/>
        <end position="108"/>
    </location>
</feature>
<feature type="disulfide bond" evidence="5">
    <location>
        <begin position="449"/>
        <end position="458"/>
    </location>
</feature>
<evidence type="ECO:0000256" key="8">
    <source>
        <dbReference type="SAM" id="SignalP"/>
    </source>
</evidence>
<feature type="domain" description="EGF-like" evidence="9">
    <location>
        <begin position="421"/>
        <end position="459"/>
    </location>
</feature>
<keyword evidence="7" id="KW-0812">Transmembrane</keyword>
<keyword evidence="3" id="KW-0677">Repeat</keyword>
<name>A0AAV2SWA3_CALDB</name>
<dbReference type="SUPFAM" id="SSF57196">
    <property type="entry name" value="EGF/Laminin"/>
    <property type="match status" value="2"/>
</dbReference>
<feature type="transmembrane region" description="Helical" evidence="7">
    <location>
        <begin position="532"/>
        <end position="554"/>
    </location>
</feature>
<dbReference type="PANTHER" id="PTHR24049">
    <property type="entry name" value="CRUMBS FAMILY MEMBER"/>
    <property type="match status" value="1"/>
</dbReference>
<feature type="compositionally biased region" description="Polar residues" evidence="6">
    <location>
        <begin position="90"/>
        <end position="107"/>
    </location>
</feature>
<evidence type="ECO:0000256" key="3">
    <source>
        <dbReference type="ARBA" id="ARBA00022737"/>
    </source>
</evidence>
<dbReference type="EMBL" id="CAXLJL010000001">
    <property type="protein sequence ID" value="CAL5129432.1"/>
    <property type="molecule type" value="Genomic_DNA"/>
</dbReference>
<evidence type="ECO:0000313" key="11">
    <source>
        <dbReference type="Proteomes" id="UP001497525"/>
    </source>
</evidence>
<dbReference type="SMART" id="SM00181">
    <property type="entry name" value="EGF"/>
    <property type="match status" value="3"/>
</dbReference>
<evidence type="ECO:0000256" key="1">
    <source>
        <dbReference type="ARBA" id="ARBA00022536"/>
    </source>
</evidence>
<comment type="caution">
    <text evidence="10">The sequence shown here is derived from an EMBL/GenBank/DDBJ whole genome shotgun (WGS) entry which is preliminary data.</text>
</comment>
<evidence type="ECO:0000256" key="5">
    <source>
        <dbReference type="PROSITE-ProRule" id="PRU00076"/>
    </source>
</evidence>
<accession>A0AAV2SWA3</accession>
<evidence type="ECO:0000256" key="7">
    <source>
        <dbReference type="SAM" id="Phobius"/>
    </source>
</evidence>
<dbReference type="AlphaFoldDB" id="A0AAV2SWA3"/>
<sequence length="560" mass="63842">MKMGIHISEHWRRLFATMVMVAHAILAGTDAQSSELDPLNLNGSNQWEPMKIFEYKFVYGFPADFIGSDIGTFYMTSASIKESSKKPSPVNKTESQNEKQGNNSFKYSSPIFEYNPKSEEELYSNTGNTNSPTNLEIYPFTDQSFYSTSTVDKARDYFTRCANEKEKLLVRFGGMVLCNYRDFYKILDGPLPEHYYGWTRDSVTKTQLYVYWFCRVTVPKLQEKDKEAARVFCPNPCSVKISRCSLTENTVTAIMSPKLLYSISESNCVKENDGFFEGDYKCICREGYTWKPSNKACSPTDACAMDGQRDPCDPEGTLHCVSFVPPTIEDESTAQRETLAIKMKAHYHCVCRPGYMGYRCERPRDACIESGLITQGSGEQACRTFLGNQCIPHPGTDHYSCKCFGIWMHDNRYPFPNCYQRRQICDRILCHNRGTCRSSVDQTTFDCQCEYGWSGKLCEKPDVRQWMPWGRWTTCSAPVCAGQGWQSRTRKCRVPVNKVTGLGRCVGNTVEFRPCRSGCVDAIQIYTPIVKIILYFAVCLVMLQFAAGLIYALLQMEFSR</sequence>
<keyword evidence="7" id="KW-1133">Transmembrane helix</keyword>
<evidence type="ECO:0000313" key="10">
    <source>
        <dbReference type="EMBL" id="CAL5129432.1"/>
    </source>
</evidence>
<dbReference type="Gene3D" id="2.10.25.10">
    <property type="entry name" value="Laminin"/>
    <property type="match status" value="3"/>
</dbReference>
<dbReference type="GO" id="GO:0045197">
    <property type="term" value="P:establishment or maintenance of epithelial cell apical/basal polarity"/>
    <property type="evidence" value="ECO:0007669"/>
    <property type="project" value="TreeGrafter"/>
</dbReference>
<dbReference type="InterPro" id="IPR000884">
    <property type="entry name" value="TSP1_rpt"/>
</dbReference>
<dbReference type="Gene3D" id="2.20.100.10">
    <property type="entry name" value="Thrombospondin type-1 (TSP1) repeat"/>
    <property type="match status" value="1"/>
</dbReference>
<reference evidence="10" key="1">
    <citation type="submission" date="2024-06" db="EMBL/GenBank/DDBJ databases">
        <authorList>
            <person name="Liu X."/>
            <person name="Lenzi L."/>
            <person name="Haldenby T S."/>
            <person name="Uol C."/>
        </authorList>
    </citation>
    <scope>NUCLEOTIDE SEQUENCE</scope>
</reference>
<dbReference type="GO" id="GO:0032991">
    <property type="term" value="C:protein-containing complex"/>
    <property type="evidence" value="ECO:0007669"/>
    <property type="project" value="TreeGrafter"/>
</dbReference>
<keyword evidence="1 5" id="KW-0245">EGF-like domain</keyword>
<organism evidence="10 11">
    <name type="scientific">Calicophoron daubneyi</name>
    <name type="common">Rumen fluke</name>
    <name type="synonym">Paramphistomum daubneyi</name>
    <dbReference type="NCBI Taxonomy" id="300641"/>
    <lineage>
        <taxon>Eukaryota</taxon>
        <taxon>Metazoa</taxon>
        <taxon>Spiralia</taxon>
        <taxon>Lophotrochozoa</taxon>
        <taxon>Platyhelminthes</taxon>
        <taxon>Trematoda</taxon>
        <taxon>Digenea</taxon>
        <taxon>Plagiorchiida</taxon>
        <taxon>Pronocephalata</taxon>
        <taxon>Paramphistomoidea</taxon>
        <taxon>Paramphistomidae</taxon>
        <taxon>Calicophoron</taxon>
    </lineage>
</organism>
<dbReference type="PROSITE" id="PS01186">
    <property type="entry name" value="EGF_2"/>
    <property type="match status" value="1"/>
</dbReference>
<proteinExistence type="predicted"/>
<dbReference type="PANTHER" id="PTHR24049:SF22">
    <property type="entry name" value="DROSOPHILA CRUMBS HOMOLOG"/>
    <property type="match status" value="1"/>
</dbReference>
<dbReference type="Proteomes" id="UP001497525">
    <property type="component" value="Unassembled WGS sequence"/>
</dbReference>
<keyword evidence="4 5" id="KW-1015">Disulfide bond</keyword>
<protein>
    <recommendedName>
        <fullName evidence="9">EGF-like domain-containing protein</fullName>
    </recommendedName>
</protein>